<feature type="repeat" description="TPR" evidence="1">
    <location>
        <begin position="71"/>
        <end position="104"/>
    </location>
</feature>
<dbReference type="EMBL" id="CP131059">
    <property type="protein sequence ID" value="WNY22922.1"/>
    <property type="molecule type" value="Genomic_DNA"/>
</dbReference>
<dbReference type="InterPro" id="IPR025357">
    <property type="entry name" value="DUF4261"/>
</dbReference>
<name>A0AA96V9G0_9EURY</name>
<dbReference type="PROSITE" id="PS50005">
    <property type="entry name" value="TPR"/>
    <property type="match status" value="1"/>
</dbReference>
<keyword evidence="4" id="KW-1185">Reference proteome</keyword>
<dbReference type="InterPro" id="IPR019734">
    <property type="entry name" value="TPR_rpt"/>
</dbReference>
<evidence type="ECO:0000313" key="4">
    <source>
        <dbReference type="Proteomes" id="UP001302978"/>
    </source>
</evidence>
<dbReference type="SUPFAM" id="SSF48452">
    <property type="entry name" value="TPR-like"/>
    <property type="match status" value="1"/>
</dbReference>
<sequence>MDSRDEILEQIAARHENDEHQEIIDAISEIPESERDYELICLLARAYNNIEDHEKALELLLSVKEEGQYDILWHFRIGYAYYYMDMLESAEKAFERVLESDPENRDAIDFLEWTRDEIEEAAEIKPMQEENALDQMIHWLSHENELGAAPAEIEKVGEFDLHGKHYYIYKYKKTKEEPWLIGVCGGYGRRDLDHCGHVFSEMEEYYPDTAEEKAIVLVEMLRKAWMEEAEKEMKENGIIPGSKKNEPRKGPFAGFVLLNSYTFNPEQIKSVLKNDWDIIVREIPKDPDAADETSFIFEIDGMTAAVNLIEDSVPNKEAEHFAEMNYMWPEAAAVTKTHVAQILIAVIENDQPAIDAGILFTKIAASCLKLENAIGIYTAGTVFQPEFYIDVAGLIDGGDLPILNWVYFGVYTNERGTSGYTYGLRTFGKEEIEVINSTAMPETIHDFLIDIVYYILSNDVTLEDGETIGFTEFQKLKITKSKGIALDGYTLKIEY</sequence>
<dbReference type="Pfam" id="PF13181">
    <property type="entry name" value="TPR_8"/>
    <property type="match status" value="1"/>
</dbReference>
<dbReference type="Proteomes" id="UP001302978">
    <property type="component" value="Chromosome"/>
</dbReference>
<dbReference type="KEGG" id="mehf:MmiHf6_02140"/>
<dbReference type="AlphaFoldDB" id="A0AA96V9G0"/>
<keyword evidence="1" id="KW-0802">TPR repeat</keyword>
<accession>A0AA96V9G0</accession>
<proteinExistence type="predicted"/>
<dbReference type="GeneID" id="85194660"/>
<dbReference type="InterPro" id="IPR011990">
    <property type="entry name" value="TPR-like_helical_dom_sf"/>
</dbReference>
<dbReference type="RefSeq" id="WP_316557900.1">
    <property type="nucleotide sequence ID" value="NZ_CP131059.1"/>
</dbReference>
<evidence type="ECO:0000256" key="1">
    <source>
        <dbReference type="PROSITE-ProRule" id="PRU00339"/>
    </source>
</evidence>
<evidence type="ECO:0000259" key="2">
    <source>
        <dbReference type="Pfam" id="PF14080"/>
    </source>
</evidence>
<dbReference type="Gene3D" id="1.25.40.10">
    <property type="entry name" value="Tetratricopeptide repeat domain"/>
    <property type="match status" value="1"/>
</dbReference>
<gene>
    <name evidence="3" type="ORF">MmiHf6_02140</name>
</gene>
<evidence type="ECO:0000313" key="3">
    <source>
        <dbReference type="EMBL" id="WNY22922.1"/>
    </source>
</evidence>
<dbReference type="SMART" id="SM00028">
    <property type="entry name" value="TPR"/>
    <property type="match status" value="2"/>
</dbReference>
<dbReference type="Pfam" id="PF14080">
    <property type="entry name" value="DUF4261"/>
    <property type="match status" value="1"/>
</dbReference>
<feature type="domain" description="DUF4261" evidence="2">
    <location>
        <begin position="420"/>
        <end position="494"/>
    </location>
</feature>
<organism evidence="3 4">
    <name type="scientific">Methanimicrococcus hongohii</name>
    <dbReference type="NCBI Taxonomy" id="3028295"/>
    <lineage>
        <taxon>Archaea</taxon>
        <taxon>Methanobacteriati</taxon>
        <taxon>Methanobacteriota</taxon>
        <taxon>Stenosarchaea group</taxon>
        <taxon>Methanomicrobia</taxon>
        <taxon>Methanosarcinales</taxon>
        <taxon>Methanosarcinaceae</taxon>
        <taxon>Methanimicrococcus</taxon>
    </lineage>
</organism>
<protein>
    <recommendedName>
        <fullName evidence="2">DUF4261 domain-containing protein</fullName>
    </recommendedName>
</protein>
<reference evidence="3 4" key="1">
    <citation type="submission" date="2023-07" db="EMBL/GenBank/DDBJ databases">
        <title>Closed genoem sequence of Methanomicrococcus sp. Hf6.</title>
        <authorList>
            <person name="Poehlein A."/>
            <person name="Protasov E."/>
            <person name="Platt K."/>
            <person name="Reeh H."/>
            <person name="Daniel R."/>
            <person name="Brune A."/>
        </authorList>
    </citation>
    <scope>NUCLEOTIDE SEQUENCE [LARGE SCALE GENOMIC DNA]</scope>
    <source>
        <strain evidence="3 4">Hf6</strain>
    </source>
</reference>